<evidence type="ECO:0000256" key="2">
    <source>
        <dbReference type="RuleBase" id="RU003616"/>
    </source>
</evidence>
<dbReference type="GO" id="GO:0005634">
    <property type="term" value="C:nucleus"/>
    <property type="evidence" value="ECO:0007669"/>
    <property type="project" value="TreeGrafter"/>
</dbReference>
<dbReference type="InterPro" id="IPR001436">
    <property type="entry name" value="Alpha-crystallin/sHSP_animal"/>
</dbReference>
<evidence type="ECO:0000313" key="4">
    <source>
        <dbReference type="Proteomes" id="UP000095283"/>
    </source>
</evidence>
<evidence type="ECO:0000256" key="1">
    <source>
        <dbReference type="PROSITE-ProRule" id="PRU00285"/>
    </source>
</evidence>
<dbReference type="GO" id="GO:0009408">
    <property type="term" value="P:response to heat"/>
    <property type="evidence" value="ECO:0007669"/>
    <property type="project" value="TreeGrafter"/>
</dbReference>
<dbReference type="GO" id="GO:0051082">
    <property type="term" value="F:unfolded protein binding"/>
    <property type="evidence" value="ECO:0007669"/>
    <property type="project" value="TreeGrafter"/>
</dbReference>
<keyword evidence="4" id="KW-1185">Reference proteome</keyword>
<dbReference type="PANTHER" id="PTHR45640:SF29">
    <property type="entry name" value="SHSP DOMAIN-CONTAINING PROTEIN"/>
    <property type="match status" value="1"/>
</dbReference>
<dbReference type="WBParaSite" id="Hba_18208">
    <property type="protein sequence ID" value="Hba_18208"/>
    <property type="gene ID" value="Hba_18208"/>
</dbReference>
<proteinExistence type="inferred from homology"/>
<sequence>MDRRLRMPHFSPLMGFNSRFFDDFEFDRPFHRPYWADQTMMSGHKIGEGIDVVDNEREYAVSVDVSQFEPEELKVNIIDSQLIIEGKHAEKTDRFGQVGVNNSENIYMYVKEINTFQVERHFLRKYNLPPSVKVDDVKSELSKEGVLTVRYEKKPEQQPRTIPITIQPKN</sequence>
<dbReference type="SUPFAM" id="SSF49764">
    <property type="entry name" value="HSP20-like chaperones"/>
    <property type="match status" value="1"/>
</dbReference>
<feature type="domain" description="SHSP" evidence="3">
    <location>
        <begin position="41"/>
        <end position="167"/>
    </location>
</feature>
<dbReference type="PROSITE" id="PS01031">
    <property type="entry name" value="SHSP"/>
    <property type="match status" value="1"/>
</dbReference>
<dbReference type="Proteomes" id="UP000095283">
    <property type="component" value="Unplaced"/>
</dbReference>
<dbReference type="PANTHER" id="PTHR45640">
    <property type="entry name" value="HEAT SHOCK PROTEIN HSP-12.2-RELATED"/>
    <property type="match status" value="1"/>
</dbReference>
<dbReference type="Pfam" id="PF00011">
    <property type="entry name" value="HSP20"/>
    <property type="match status" value="1"/>
</dbReference>
<dbReference type="AlphaFoldDB" id="A0A1I7XL12"/>
<comment type="similarity">
    <text evidence="1 2">Belongs to the small heat shock protein (HSP20) family.</text>
</comment>
<dbReference type="GO" id="GO:0042026">
    <property type="term" value="P:protein refolding"/>
    <property type="evidence" value="ECO:0007669"/>
    <property type="project" value="TreeGrafter"/>
</dbReference>
<name>A0A1I7XL12_HETBA</name>
<dbReference type="InterPro" id="IPR008978">
    <property type="entry name" value="HSP20-like_chaperone"/>
</dbReference>
<dbReference type="Gene3D" id="2.60.40.790">
    <property type="match status" value="1"/>
</dbReference>
<evidence type="ECO:0000259" key="3">
    <source>
        <dbReference type="PROSITE" id="PS01031"/>
    </source>
</evidence>
<dbReference type="InterPro" id="IPR002068">
    <property type="entry name" value="A-crystallin/Hsp20_dom"/>
</dbReference>
<dbReference type="GO" id="GO:0036498">
    <property type="term" value="P:IRE1-mediated unfolded protein response"/>
    <property type="evidence" value="ECO:0007669"/>
    <property type="project" value="TreeGrafter"/>
</dbReference>
<accession>A0A1I7XL12</accession>
<protein>
    <submittedName>
        <fullName evidence="5">SHSP domain-containing protein</fullName>
    </submittedName>
</protein>
<dbReference type="GO" id="GO:0005737">
    <property type="term" value="C:cytoplasm"/>
    <property type="evidence" value="ECO:0007669"/>
    <property type="project" value="TreeGrafter"/>
</dbReference>
<organism evidence="4 5">
    <name type="scientific">Heterorhabditis bacteriophora</name>
    <name type="common">Entomopathogenic nematode worm</name>
    <dbReference type="NCBI Taxonomy" id="37862"/>
    <lineage>
        <taxon>Eukaryota</taxon>
        <taxon>Metazoa</taxon>
        <taxon>Ecdysozoa</taxon>
        <taxon>Nematoda</taxon>
        <taxon>Chromadorea</taxon>
        <taxon>Rhabditida</taxon>
        <taxon>Rhabditina</taxon>
        <taxon>Rhabditomorpha</taxon>
        <taxon>Strongyloidea</taxon>
        <taxon>Heterorhabditidae</taxon>
        <taxon>Heterorhabditis</taxon>
    </lineage>
</organism>
<reference evidence="5" key="1">
    <citation type="submission" date="2016-11" db="UniProtKB">
        <authorList>
            <consortium name="WormBaseParasite"/>
        </authorList>
    </citation>
    <scope>IDENTIFICATION</scope>
</reference>
<dbReference type="CDD" id="cd06526">
    <property type="entry name" value="metazoan_ACD"/>
    <property type="match status" value="1"/>
</dbReference>
<evidence type="ECO:0000313" key="5">
    <source>
        <dbReference type="WBParaSite" id="Hba_18208"/>
    </source>
</evidence>